<dbReference type="SUPFAM" id="SSF102198">
    <property type="entry name" value="Putative cyclase"/>
    <property type="match status" value="1"/>
</dbReference>
<organism evidence="1 2">
    <name type="scientific">Cohnella nanjingensis</name>
    <dbReference type="NCBI Taxonomy" id="1387779"/>
    <lineage>
        <taxon>Bacteria</taxon>
        <taxon>Bacillati</taxon>
        <taxon>Bacillota</taxon>
        <taxon>Bacilli</taxon>
        <taxon>Bacillales</taxon>
        <taxon>Paenibacillaceae</taxon>
        <taxon>Cohnella</taxon>
    </lineage>
</organism>
<comment type="caution">
    <text evidence="1">The sequence shown here is derived from an EMBL/GenBank/DDBJ whole genome shotgun (WGS) entry which is preliminary data.</text>
</comment>
<dbReference type="GO" id="GO:0019441">
    <property type="term" value="P:L-tryptophan catabolic process to kynurenine"/>
    <property type="evidence" value="ECO:0007669"/>
    <property type="project" value="InterPro"/>
</dbReference>
<dbReference type="Pfam" id="PF04199">
    <property type="entry name" value="Cyclase"/>
    <property type="match status" value="1"/>
</dbReference>
<dbReference type="Proteomes" id="UP000547209">
    <property type="component" value="Unassembled WGS sequence"/>
</dbReference>
<dbReference type="EMBL" id="JACJVP010000074">
    <property type="protein sequence ID" value="MBB6675397.1"/>
    <property type="molecule type" value="Genomic_DNA"/>
</dbReference>
<dbReference type="Gene3D" id="3.50.30.50">
    <property type="entry name" value="Putative cyclase"/>
    <property type="match status" value="1"/>
</dbReference>
<keyword evidence="2" id="KW-1185">Reference proteome</keyword>
<name>A0A7X0VIN8_9BACL</name>
<dbReference type="GO" id="GO:0004061">
    <property type="term" value="F:arylformamidase activity"/>
    <property type="evidence" value="ECO:0007669"/>
    <property type="project" value="InterPro"/>
</dbReference>
<gene>
    <name evidence="1" type="ORF">H7C19_32540</name>
</gene>
<dbReference type="InterPro" id="IPR007325">
    <property type="entry name" value="KFase/CYL"/>
</dbReference>
<dbReference type="AlphaFoldDB" id="A0A7X0VIN8"/>
<dbReference type="PANTHER" id="PTHR31118">
    <property type="entry name" value="CYCLASE-LIKE PROTEIN 2"/>
    <property type="match status" value="1"/>
</dbReference>
<protein>
    <submittedName>
        <fullName evidence="1">Cyclase family protein</fullName>
    </submittedName>
</protein>
<dbReference type="PANTHER" id="PTHR31118:SF12">
    <property type="entry name" value="CYCLASE-LIKE PROTEIN 2"/>
    <property type="match status" value="1"/>
</dbReference>
<dbReference type="InterPro" id="IPR037175">
    <property type="entry name" value="KFase_sf"/>
</dbReference>
<accession>A0A7X0VIN8</accession>
<evidence type="ECO:0000313" key="1">
    <source>
        <dbReference type="EMBL" id="MBB6675397.1"/>
    </source>
</evidence>
<proteinExistence type="predicted"/>
<evidence type="ECO:0000313" key="2">
    <source>
        <dbReference type="Proteomes" id="UP000547209"/>
    </source>
</evidence>
<dbReference type="RefSeq" id="WP_185673253.1">
    <property type="nucleotide sequence ID" value="NZ_JACJVP010000074.1"/>
</dbReference>
<sequence>MKITDLSLTIAEDVAYAGFPRSLVYGKPESGTRIERVASLEENKVLSHNFTMCTQHFTHYDAPAHFIAGGLRNDEVPLDSFIGPGVMIDLRHKRPGSTIAADDLTASGADVRPGDIAVLRTGWTDEAFGTFRFWDEMIGLSTDAADWLIARGIKSIAGDCMLCDPPLHPPEGRTWSHADWSPNHKAFLSRGIVMLEWLTNLGAVQSPRFLFGCVPIKLKGTDGAPCRAFAIEDIVDDSKRKELAI</sequence>
<reference evidence="1 2" key="1">
    <citation type="submission" date="2020-08" db="EMBL/GenBank/DDBJ databases">
        <title>Cohnella phylogeny.</title>
        <authorList>
            <person name="Dunlap C."/>
        </authorList>
    </citation>
    <scope>NUCLEOTIDE SEQUENCE [LARGE SCALE GENOMIC DNA]</scope>
    <source>
        <strain evidence="1 2">DSM 28246</strain>
    </source>
</reference>